<dbReference type="EMBL" id="DSOL01000065">
    <property type="protein sequence ID" value="HEN27506.1"/>
    <property type="molecule type" value="Genomic_DNA"/>
</dbReference>
<dbReference type="EMBL" id="DTDJ01000008">
    <property type="protein sequence ID" value="HGL16846.1"/>
    <property type="molecule type" value="Genomic_DNA"/>
</dbReference>
<dbReference type="SUPFAM" id="SSF48452">
    <property type="entry name" value="TPR-like"/>
    <property type="match status" value="1"/>
</dbReference>
<feature type="region of interest" description="Disordered" evidence="2">
    <location>
        <begin position="238"/>
        <end position="261"/>
    </location>
</feature>
<gene>
    <name evidence="3" type="ORF">ENQ77_02340</name>
    <name evidence="4" type="ORF">ENU66_00670</name>
</gene>
<evidence type="ECO:0000313" key="4">
    <source>
        <dbReference type="EMBL" id="HGL16846.1"/>
    </source>
</evidence>
<protein>
    <submittedName>
        <fullName evidence="3">Uncharacterized protein</fullName>
    </submittedName>
</protein>
<proteinExistence type="predicted"/>
<feature type="compositionally biased region" description="Basic residues" evidence="2">
    <location>
        <begin position="248"/>
        <end position="259"/>
    </location>
</feature>
<feature type="repeat" description="TPR" evidence="1">
    <location>
        <begin position="188"/>
        <end position="221"/>
    </location>
</feature>
<accession>A0A7C2K0X6</accession>
<dbReference type="PROSITE" id="PS50005">
    <property type="entry name" value="TPR"/>
    <property type="match status" value="1"/>
</dbReference>
<sequence length="547" mass="62146">MGSKKILLMVFLLTLILSIFITGYAKAEKKGGILANTPYVDPKGFFRIVPPAGWEIKEYPDDPRGKVAFLGPENNVDFRILVSVKDFNDFDTLYKNTLDVAKEIKERYGATVSVEKTTFLNKPAVKREINVKGQKMLGIEFLIDNVRHDLQYSAPQRVYQKYLSIVMKSIKTYEPLKKTGEVPKEHAIANRLRLAQLFFEQGNYVLAMEYIKEGLEIDPDNPKLKELKAKIESVEQTKGDSDVYEKHKGQRSIKQRPQKKPAEIKTPFSKEKILYIQSISEIVGEGTIIFKKGQKANSLKVHIDGIVPVAEGYKICLFCLDTIKIGPNMKIPIELFTLTEDESLKKYPFIPEKVEYKGFIVEIYDYELGDEFIQSGKNGAILKKKGKGFILTEGEAWLVKLNVGQNKGDSEFASGLSVKRREGLSKRSESVKEFFLSDFKPDYADAECAGTVLELFQDDPSKEDIRVLVKQGLLPIRNGQPVVFCNGAKHILKNKIRMKNYIFESDTKDPLQFLVDKEKGYIYLSGKGTITMPEGKVMKLPLTNRYR</sequence>
<comment type="caution">
    <text evidence="3">The sequence shown here is derived from an EMBL/GenBank/DDBJ whole genome shotgun (WGS) entry which is preliminary data.</text>
</comment>
<dbReference type="Gene3D" id="1.25.40.10">
    <property type="entry name" value="Tetratricopeptide repeat domain"/>
    <property type="match status" value="1"/>
</dbReference>
<evidence type="ECO:0000256" key="2">
    <source>
        <dbReference type="SAM" id="MobiDB-lite"/>
    </source>
</evidence>
<organism evidence="3">
    <name type="scientific">candidate division WOR-3 bacterium</name>
    <dbReference type="NCBI Taxonomy" id="2052148"/>
    <lineage>
        <taxon>Bacteria</taxon>
        <taxon>Bacteria division WOR-3</taxon>
    </lineage>
</organism>
<reference evidence="3" key="1">
    <citation type="journal article" date="2020" name="mSystems">
        <title>Genome- and Community-Level Interaction Insights into Carbon Utilization and Element Cycling Functions of Hydrothermarchaeota in Hydrothermal Sediment.</title>
        <authorList>
            <person name="Zhou Z."/>
            <person name="Liu Y."/>
            <person name="Xu W."/>
            <person name="Pan J."/>
            <person name="Luo Z.H."/>
            <person name="Li M."/>
        </authorList>
    </citation>
    <scope>NUCLEOTIDE SEQUENCE [LARGE SCALE GENOMIC DNA]</scope>
    <source>
        <strain evidence="3">SpSt-34</strain>
        <strain evidence="4">SpSt-69</strain>
    </source>
</reference>
<dbReference type="AlphaFoldDB" id="A0A7C2K0X6"/>
<feature type="compositionally biased region" description="Basic and acidic residues" evidence="2">
    <location>
        <begin position="238"/>
        <end position="247"/>
    </location>
</feature>
<name>A0A7C2K0X6_UNCW3</name>
<keyword evidence="1" id="KW-0802">TPR repeat</keyword>
<evidence type="ECO:0000313" key="3">
    <source>
        <dbReference type="EMBL" id="HEN27506.1"/>
    </source>
</evidence>
<evidence type="ECO:0000256" key="1">
    <source>
        <dbReference type="PROSITE-ProRule" id="PRU00339"/>
    </source>
</evidence>
<dbReference type="InterPro" id="IPR019734">
    <property type="entry name" value="TPR_rpt"/>
</dbReference>
<dbReference type="InterPro" id="IPR011990">
    <property type="entry name" value="TPR-like_helical_dom_sf"/>
</dbReference>